<feature type="compositionally biased region" description="Acidic residues" evidence="1">
    <location>
        <begin position="667"/>
        <end position="682"/>
    </location>
</feature>
<keyword evidence="3" id="KW-1185">Reference proteome</keyword>
<feature type="compositionally biased region" description="Basic and acidic residues" evidence="1">
    <location>
        <begin position="252"/>
        <end position="267"/>
    </location>
</feature>
<dbReference type="GO" id="GO:0004386">
    <property type="term" value="F:helicase activity"/>
    <property type="evidence" value="ECO:0007669"/>
    <property type="project" value="UniProtKB-KW"/>
</dbReference>
<proteinExistence type="predicted"/>
<protein>
    <submittedName>
        <fullName evidence="2">Helicase</fullName>
    </submittedName>
</protein>
<feature type="compositionally biased region" description="Basic and acidic residues" evidence="1">
    <location>
        <begin position="319"/>
        <end position="359"/>
    </location>
</feature>
<organism evidence="2 3">
    <name type="scientific">Bifidobacterium favimelis</name>
    <dbReference type="NCBI Taxonomy" id="3122979"/>
    <lineage>
        <taxon>Bacteria</taxon>
        <taxon>Bacillati</taxon>
        <taxon>Actinomycetota</taxon>
        <taxon>Actinomycetes</taxon>
        <taxon>Bifidobacteriales</taxon>
        <taxon>Bifidobacteriaceae</taxon>
        <taxon>Bifidobacterium</taxon>
    </lineage>
</organism>
<gene>
    <name evidence="2" type="ORF">V8P97_03210</name>
</gene>
<keyword evidence="2" id="KW-0347">Helicase</keyword>
<dbReference type="SUPFAM" id="SSF48452">
    <property type="entry name" value="TPR-like"/>
    <property type="match status" value="1"/>
</dbReference>
<feature type="compositionally biased region" description="Basic and acidic residues" evidence="1">
    <location>
        <begin position="708"/>
        <end position="720"/>
    </location>
</feature>
<dbReference type="EMBL" id="JBANBB010000001">
    <property type="protein sequence ID" value="MEK0306480.1"/>
    <property type="molecule type" value="Genomic_DNA"/>
</dbReference>
<feature type="compositionally biased region" description="Basic and acidic residues" evidence="1">
    <location>
        <begin position="276"/>
        <end position="309"/>
    </location>
</feature>
<dbReference type="InterPro" id="IPR011990">
    <property type="entry name" value="TPR-like_helical_dom_sf"/>
</dbReference>
<feature type="compositionally biased region" description="Basic and acidic residues" evidence="1">
    <location>
        <begin position="39"/>
        <end position="49"/>
    </location>
</feature>
<accession>A0ABU8ZML2</accession>
<feature type="compositionally biased region" description="Acidic residues" evidence="1">
    <location>
        <begin position="621"/>
        <end position="642"/>
    </location>
</feature>
<reference evidence="2 3" key="1">
    <citation type="submission" date="2024-02" db="EMBL/GenBank/DDBJ databases">
        <title>Bifidobacterium honeyensis sp. nov., isolated from the comb honey.</title>
        <authorList>
            <person name="Liu W."/>
            <person name="Li Y."/>
        </authorList>
    </citation>
    <scope>NUCLEOTIDE SEQUENCE [LARGE SCALE GENOMIC DNA]</scope>
    <source>
        <strain evidence="2 3">IMAU50988</strain>
    </source>
</reference>
<feature type="compositionally biased region" description="Polar residues" evidence="1">
    <location>
        <begin position="360"/>
        <end position="371"/>
    </location>
</feature>
<dbReference type="Proteomes" id="UP001373159">
    <property type="component" value="Unassembled WGS sequence"/>
</dbReference>
<keyword evidence="2" id="KW-0547">Nucleotide-binding</keyword>
<feature type="region of interest" description="Disordered" evidence="1">
    <location>
        <begin position="1"/>
        <end position="386"/>
    </location>
</feature>
<evidence type="ECO:0000313" key="2">
    <source>
        <dbReference type="EMBL" id="MEK0306480.1"/>
    </source>
</evidence>
<dbReference type="RefSeq" id="WP_340469004.1">
    <property type="nucleotide sequence ID" value="NZ_JBANBB010000001.1"/>
</dbReference>
<feature type="compositionally biased region" description="Basic and acidic residues" evidence="1">
    <location>
        <begin position="134"/>
        <end position="245"/>
    </location>
</feature>
<keyword evidence="2" id="KW-0067">ATP-binding</keyword>
<name>A0ABU8ZML2_9BIFI</name>
<dbReference type="Gene3D" id="1.25.40.10">
    <property type="entry name" value="Tetratricopeptide repeat domain"/>
    <property type="match status" value="1"/>
</dbReference>
<feature type="compositionally biased region" description="Gly residues" evidence="1">
    <location>
        <begin position="20"/>
        <end position="37"/>
    </location>
</feature>
<evidence type="ECO:0000313" key="3">
    <source>
        <dbReference type="Proteomes" id="UP001373159"/>
    </source>
</evidence>
<comment type="caution">
    <text evidence="2">The sequence shown here is derived from an EMBL/GenBank/DDBJ whole genome shotgun (WGS) entry which is preliminary data.</text>
</comment>
<sequence length="767" mass="84327">MAEEHNHAQGAHKGPHSGYRGRGGSQGRSGGRGGFKGHGSREGGHEGGFRHNGGGPRRSGGFHRSYDDHRQGQEGEGRQGGYRSDHRQGQGDGYRHDDHRGGFRGNGGNRAGFHKGYGDRDGRSQDNQGGRRYSRQDDRRGGFRGRPSEDRGGRSDRRFGGHGGFRRDSGSGPWHSDHGDRRDRYDDHFNGRGTGEDRGPRRRDHEDGRSRYQGDDRRNGYNHDGGRGGYGRDDRRGGYGHDGRRSGGSGGYRRDRNEGGDRRDRNRPPFRQQGQGRDDRHDGNRPFGRETGRDGSEERRGGWQDRRGGGEGYRGHSGYRHDDRNHSYGGQRDRSQGHDRGNYHRDHTNTYYDKARRNSDGTISYPSQNPYTDRRPGEPKMPKGLDWSMLSKDEKERLRGLSKEHAENIGLHVLAAYALEESDPPAALEHAKWAARQASRIDLARETLALVAYRQGDYKLALKEFRTAYRMNGYTDYLPFIADCERGLGNPRKAIEEATSDEARQLTGESKVEMFLVYAGALGDLGLWDKAIETVDALVHARGLSGDYRMRAVQAEQNFLEEAGRGEESADLEPLLDKLEAEYADQDDEDEEPQEVIIDYDLEHLDNAMLDQLSIPVDADADADADAGDDAGDDDGDGDGETGEEHPGDAGVEDPQGDSSESHDGSDGSDDSNGSDDSEGSDGSDGSDGSETSEVTESTQTEQTVDDGPDKLRQTSEGRIQEGPSATGQTAQVPVGEEPADGGEEGRVPDGQSSAKEGPSEEEDSRA</sequence>
<keyword evidence="2" id="KW-0378">Hydrolase</keyword>
<feature type="compositionally biased region" description="Basic and acidic residues" evidence="1">
    <location>
        <begin position="372"/>
        <end position="383"/>
    </location>
</feature>
<feature type="compositionally biased region" description="Low complexity" evidence="1">
    <location>
        <begin position="687"/>
        <end position="703"/>
    </location>
</feature>
<feature type="compositionally biased region" description="Basic and acidic residues" evidence="1">
    <location>
        <begin position="64"/>
        <end position="101"/>
    </location>
</feature>
<evidence type="ECO:0000256" key="1">
    <source>
        <dbReference type="SAM" id="MobiDB-lite"/>
    </source>
</evidence>
<feature type="region of interest" description="Disordered" evidence="1">
    <location>
        <begin position="621"/>
        <end position="767"/>
    </location>
</feature>